<reference evidence="1 2" key="1">
    <citation type="submission" date="2019-06" db="EMBL/GenBank/DDBJ databases">
        <title>Draft genomes of female and male turbot (Scophthalmus maximus).</title>
        <authorList>
            <person name="Xu H."/>
            <person name="Xu X.-W."/>
            <person name="Shao C."/>
            <person name="Chen S."/>
        </authorList>
    </citation>
    <scope>NUCLEOTIDE SEQUENCE [LARGE SCALE GENOMIC DNA]</scope>
    <source>
        <strain evidence="1">Ysfricsl-2016a</strain>
        <tissue evidence="1">Blood</tissue>
    </source>
</reference>
<dbReference type="Proteomes" id="UP000438429">
    <property type="component" value="Unassembled WGS sequence"/>
</dbReference>
<dbReference type="AlphaFoldDB" id="A0A6A4SLV7"/>
<organism evidence="1 2">
    <name type="scientific">Scophthalmus maximus</name>
    <name type="common">Turbot</name>
    <name type="synonym">Psetta maxima</name>
    <dbReference type="NCBI Taxonomy" id="52904"/>
    <lineage>
        <taxon>Eukaryota</taxon>
        <taxon>Metazoa</taxon>
        <taxon>Chordata</taxon>
        <taxon>Craniata</taxon>
        <taxon>Vertebrata</taxon>
        <taxon>Euteleostomi</taxon>
        <taxon>Actinopterygii</taxon>
        <taxon>Neopterygii</taxon>
        <taxon>Teleostei</taxon>
        <taxon>Neoteleostei</taxon>
        <taxon>Acanthomorphata</taxon>
        <taxon>Carangaria</taxon>
        <taxon>Pleuronectiformes</taxon>
        <taxon>Pleuronectoidei</taxon>
        <taxon>Scophthalmidae</taxon>
        <taxon>Scophthalmus</taxon>
    </lineage>
</organism>
<evidence type="ECO:0000313" key="1">
    <source>
        <dbReference type="EMBL" id="KAF0036206.1"/>
    </source>
</evidence>
<proteinExistence type="predicted"/>
<accession>A0A6A4SLV7</accession>
<sequence length="164" mass="19731">MRLRFAEPLFVFVKEKVEKLNRVLSILIRLEYLHPYHNSFKMHHCRYLYTWHPQYSGGFSGGCFAKLRIIRKEDEEKGNRNEKGKWTRRRDIGQIQDRDCSRQGKEKCWKFYSNDNTFNILLVPVRQTHRSTSCAIAATEREAQIQLERECHLQKHQYKQDIGQ</sequence>
<protein>
    <submittedName>
        <fullName evidence="1">Uncharacterized protein</fullName>
    </submittedName>
</protein>
<name>A0A6A4SLV7_SCOMX</name>
<comment type="caution">
    <text evidence="1">The sequence shown here is derived from an EMBL/GenBank/DDBJ whole genome shotgun (WGS) entry which is preliminary data.</text>
</comment>
<evidence type="ECO:0000313" key="2">
    <source>
        <dbReference type="Proteomes" id="UP000438429"/>
    </source>
</evidence>
<gene>
    <name evidence="1" type="ORF">F2P81_011518</name>
</gene>
<dbReference type="EMBL" id="VEVO01000010">
    <property type="protein sequence ID" value="KAF0036206.1"/>
    <property type="molecule type" value="Genomic_DNA"/>
</dbReference>